<keyword evidence="6" id="KW-1185">Reference proteome</keyword>
<keyword evidence="3" id="KW-0175">Coiled coil</keyword>
<feature type="region of interest" description="Disordered" evidence="4">
    <location>
        <begin position="466"/>
        <end position="497"/>
    </location>
</feature>
<feature type="coiled-coil region" evidence="3">
    <location>
        <begin position="360"/>
        <end position="387"/>
    </location>
</feature>
<feature type="region of interest" description="Disordered" evidence="4">
    <location>
        <begin position="136"/>
        <end position="175"/>
    </location>
</feature>
<feature type="compositionally biased region" description="Polar residues" evidence="4">
    <location>
        <begin position="476"/>
        <end position="497"/>
    </location>
</feature>
<proteinExistence type="predicted"/>
<organism evidence="5 6">
    <name type="scientific">Zea mays</name>
    <name type="common">Maize</name>
    <dbReference type="NCBI Taxonomy" id="4577"/>
    <lineage>
        <taxon>Eukaryota</taxon>
        <taxon>Viridiplantae</taxon>
        <taxon>Streptophyta</taxon>
        <taxon>Embryophyta</taxon>
        <taxon>Tracheophyta</taxon>
        <taxon>Spermatophyta</taxon>
        <taxon>Magnoliopsida</taxon>
        <taxon>Liliopsida</taxon>
        <taxon>Poales</taxon>
        <taxon>Poaceae</taxon>
        <taxon>PACMAD clade</taxon>
        <taxon>Panicoideae</taxon>
        <taxon>Andropogonodae</taxon>
        <taxon>Andropogoneae</taxon>
        <taxon>Tripsacinae</taxon>
        <taxon>Zea</taxon>
    </lineage>
</organism>
<protein>
    <recommendedName>
        <fullName evidence="7">Tetratricopeptide repeat (TPR)-like superfamily protein</fullName>
    </recommendedName>
</protein>
<evidence type="ECO:0000256" key="2">
    <source>
        <dbReference type="ARBA" id="ARBA00022803"/>
    </source>
</evidence>
<accession>A0A804UG55</accession>
<reference evidence="5" key="2">
    <citation type="submission" date="2019-07" db="EMBL/GenBank/DDBJ databases">
        <authorList>
            <person name="Seetharam A."/>
            <person name="Woodhouse M."/>
            <person name="Cannon E."/>
        </authorList>
    </citation>
    <scope>NUCLEOTIDE SEQUENCE [LARGE SCALE GENOMIC DNA]</scope>
    <source>
        <strain evidence="5">cv. B73</strain>
    </source>
</reference>
<dbReference type="GO" id="GO:0042393">
    <property type="term" value="F:histone binding"/>
    <property type="evidence" value="ECO:0000318"/>
    <property type="project" value="GO_Central"/>
</dbReference>
<evidence type="ECO:0000256" key="3">
    <source>
        <dbReference type="SAM" id="Coils"/>
    </source>
</evidence>
<dbReference type="PANTHER" id="PTHR15081">
    <property type="entry name" value="NUCLEAR AUTOANTIGENIC SPERM PROTEIN NASP -RELATED"/>
    <property type="match status" value="1"/>
</dbReference>
<keyword evidence="1" id="KW-0677">Repeat</keyword>
<dbReference type="Gramene" id="Zm00001eb343330_T001">
    <property type="protein sequence ID" value="Zm00001eb343330_P001"/>
    <property type="gene ID" value="Zm00001eb343330"/>
</dbReference>
<dbReference type="GO" id="GO:0005654">
    <property type="term" value="C:nucleoplasm"/>
    <property type="evidence" value="ECO:0000318"/>
    <property type="project" value="GO_Central"/>
</dbReference>
<sequence length="497" mass="53517">MLSSAYEQGAPLSLVQGELLPWWLFFCGRELCPPPILDAMARCLPPLPPSTRDSTPPPPHDTMHSLFFLPSLSAAGVHSLDASVHARLPYSPAPRGNQGLKQFTHGPEIALTLSQNDIVAPDEVGASFERADEVIFEEEEDDGQTTRTRPEDPSPITSGVESGRNPHRCTDGVSSTRRRSWTPWLGSYHPSLHPGLHAATATRQYAYTLLPPLALDGWRPLPQRLRPCPAPTLVGSPMEMNEERKICKNKVEAEAWFTGLSALICRGQHGSQVQHIDGIRIAGLPFDHLVEPDHRRVVELNFRICLVYELVSKIRDAISYCAKAISLCKSRIQNLKSSKDALLAGIDGGDASAAEGGSEKSTVEKELEQLTSILPDLEKKLEDLSEANPSADMDEMVKAIASRVTEVMPKAASFTSSQIATSSNGFDSSVMSTAATTGSPGSTVTDLGVVGRGVKRASIKPISVEPAAKKPALDSPSLQGDNINSVVVPATQTDESS</sequence>
<dbReference type="PANTHER" id="PTHR15081:SF1">
    <property type="entry name" value="NUCLEAR AUTOANTIGENIC SPERM PROTEIN"/>
    <property type="match status" value="1"/>
</dbReference>
<dbReference type="GO" id="GO:0034080">
    <property type="term" value="P:CENP-A containing chromatin assembly"/>
    <property type="evidence" value="ECO:0000318"/>
    <property type="project" value="GO_Central"/>
</dbReference>
<dbReference type="GO" id="GO:0006335">
    <property type="term" value="P:DNA replication-dependent chromatin assembly"/>
    <property type="evidence" value="ECO:0000318"/>
    <property type="project" value="GO_Central"/>
</dbReference>
<dbReference type="InterPro" id="IPR051730">
    <property type="entry name" value="NASP-like"/>
</dbReference>
<evidence type="ECO:0000256" key="4">
    <source>
        <dbReference type="SAM" id="MobiDB-lite"/>
    </source>
</evidence>
<reference evidence="6" key="1">
    <citation type="journal article" date="2009" name="Science">
        <title>The B73 maize genome: complexity, diversity, and dynamics.</title>
        <authorList>
            <person name="Schnable P.S."/>
            <person name="Ware D."/>
            <person name="Fulton R.S."/>
            <person name="Stein J.C."/>
            <person name="Wei F."/>
            <person name="Pasternak S."/>
            <person name="Liang C."/>
            <person name="Zhang J."/>
            <person name="Fulton L."/>
            <person name="Graves T.A."/>
            <person name="Minx P."/>
            <person name="Reily A.D."/>
            <person name="Courtney L."/>
            <person name="Kruchowski S.S."/>
            <person name="Tomlinson C."/>
            <person name="Strong C."/>
            <person name="Delehaunty K."/>
            <person name="Fronick C."/>
            <person name="Courtney B."/>
            <person name="Rock S.M."/>
            <person name="Belter E."/>
            <person name="Du F."/>
            <person name="Kim K."/>
            <person name="Abbott R.M."/>
            <person name="Cotton M."/>
            <person name="Levy A."/>
            <person name="Marchetto P."/>
            <person name="Ochoa K."/>
            <person name="Jackson S.M."/>
            <person name="Gillam B."/>
            <person name="Chen W."/>
            <person name="Yan L."/>
            <person name="Higginbotham J."/>
            <person name="Cardenas M."/>
            <person name="Waligorski J."/>
            <person name="Applebaum E."/>
            <person name="Phelps L."/>
            <person name="Falcone J."/>
            <person name="Kanchi K."/>
            <person name="Thane T."/>
            <person name="Scimone A."/>
            <person name="Thane N."/>
            <person name="Henke J."/>
            <person name="Wang T."/>
            <person name="Ruppert J."/>
            <person name="Shah N."/>
            <person name="Rotter K."/>
            <person name="Hodges J."/>
            <person name="Ingenthron E."/>
            <person name="Cordes M."/>
            <person name="Kohlberg S."/>
            <person name="Sgro J."/>
            <person name="Delgado B."/>
            <person name="Mead K."/>
            <person name="Chinwalla A."/>
            <person name="Leonard S."/>
            <person name="Crouse K."/>
            <person name="Collura K."/>
            <person name="Kudrna D."/>
            <person name="Currie J."/>
            <person name="He R."/>
            <person name="Angelova A."/>
            <person name="Rajasekar S."/>
            <person name="Mueller T."/>
            <person name="Lomeli R."/>
            <person name="Scara G."/>
            <person name="Ko A."/>
            <person name="Delaney K."/>
            <person name="Wissotski M."/>
            <person name="Lopez G."/>
            <person name="Campos D."/>
            <person name="Braidotti M."/>
            <person name="Ashley E."/>
            <person name="Golser W."/>
            <person name="Kim H."/>
            <person name="Lee S."/>
            <person name="Lin J."/>
            <person name="Dujmic Z."/>
            <person name="Kim W."/>
            <person name="Talag J."/>
            <person name="Zuccolo A."/>
            <person name="Fan C."/>
            <person name="Sebastian A."/>
            <person name="Kramer M."/>
            <person name="Spiegel L."/>
            <person name="Nascimento L."/>
            <person name="Zutavern T."/>
            <person name="Miller B."/>
            <person name="Ambroise C."/>
            <person name="Muller S."/>
            <person name="Spooner W."/>
            <person name="Narechania A."/>
            <person name="Ren L."/>
            <person name="Wei S."/>
            <person name="Kumari S."/>
            <person name="Faga B."/>
            <person name="Levy M.J."/>
            <person name="McMahan L."/>
            <person name="Van Buren P."/>
            <person name="Vaughn M.W."/>
            <person name="Ying K."/>
            <person name="Yeh C.-T."/>
            <person name="Emrich S.J."/>
            <person name="Jia Y."/>
            <person name="Kalyanaraman A."/>
            <person name="Hsia A.-P."/>
            <person name="Barbazuk W.B."/>
            <person name="Baucom R.S."/>
            <person name="Brutnell T.P."/>
            <person name="Carpita N.C."/>
            <person name="Chaparro C."/>
            <person name="Chia J.-M."/>
            <person name="Deragon J.-M."/>
            <person name="Estill J.C."/>
            <person name="Fu Y."/>
            <person name="Jeddeloh J.A."/>
            <person name="Han Y."/>
            <person name="Lee H."/>
            <person name="Li P."/>
            <person name="Lisch D.R."/>
            <person name="Liu S."/>
            <person name="Liu Z."/>
            <person name="Nagel D.H."/>
            <person name="McCann M.C."/>
            <person name="SanMiguel P."/>
            <person name="Myers A.M."/>
            <person name="Nettleton D."/>
            <person name="Nguyen J."/>
            <person name="Penning B.W."/>
            <person name="Ponnala L."/>
            <person name="Schneider K.L."/>
            <person name="Schwartz D.C."/>
            <person name="Sharma A."/>
            <person name="Soderlund C."/>
            <person name="Springer N.M."/>
            <person name="Sun Q."/>
            <person name="Wang H."/>
            <person name="Waterman M."/>
            <person name="Westerman R."/>
            <person name="Wolfgruber T.K."/>
            <person name="Yang L."/>
            <person name="Yu Y."/>
            <person name="Zhang L."/>
            <person name="Zhou S."/>
            <person name="Zhu Q."/>
            <person name="Bennetzen J.L."/>
            <person name="Dawe R.K."/>
            <person name="Jiang J."/>
            <person name="Jiang N."/>
            <person name="Presting G.G."/>
            <person name="Wessler S.R."/>
            <person name="Aluru S."/>
            <person name="Martienssen R.A."/>
            <person name="Clifton S.W."/>
            <person name="McCombie W.R."/>
            <person name="Wing R.A."/>
            <person name="Wilson R.K."/>
        </authorList>
    </citation>
    <scope>NUCLEOTIDE SEQUENCE [LARGE SCALE GENOMIC DNA]</scope>
    <source>
        <strain evidence="6">cv. B73</strain>
    </source>
</reference>
<dbReference type="AlphaFoldDB" id="A0A804UG55"/>
<evidence type="ECO:0008006" key="7">
    <source>
        <dbReference type="Google" id="ProtNLM"/>
    </source>
</evidence>
<reference evidence="5" key="3">
    <citation type="submission" date="2021-05" db="UniProtKB">
        <authorList>
            <consortium name="EnsemblPlants"/>
        </authorList>
    </citation>
    <scope>IDENTIFICATION</scope>
    <source>
        <strain evidence="5">cv. B73</strain>
    </source>
</reference>
<evidence type="ECO:0000313" key="5">
    <source>
        <dbReference type="EnsemblPlants" id="Zm00001eb343330_P001"/>
    </source>
</evidence>
<evidence type="ECO:0000313" key="6">
    <source>
        <dbReference type="Proteomes" id="UP000007305"/>
    </source>
</evidence>
<dbReference type="EnsemblPlants" id="Zm00001eb343330_T001">
    <property type="protein sequence ID" value="Zm00001eb343330_P001"/>
    <property type="gene ID" value="Zm00001eb343330"/>
</dbReference>
<dbReference type="InParanoid" id="A0A804UG55"/>
<name>A0A804UG55_MAIZE</name>
<keyword evidence="2" id="KW-0802">TPR repeat</keyword>
<evidence type="ECO:0000256" key="1">
    <source>
        <dbReference type="ARBA" id="ARBA00022737"/>
    </source>
</evidence>
<dbReference type="Proteomes" id="UP000007305">
    <property type="component" value="Chromosome 8"/>
</dbReference>